<evidence type="ECO:0000313" key="2">
    <source>
        <dbReference type="Proteomes" id="UP000472264"/>
    </source>
</evidence>
<reference evidence="1" key="2">
    <citation type="submission" date="2025-08" db="UniProtKB">
        <authorList>
            <consortium name="Ensembl"/>
        </authorList>
    </citation>
    <scope>IDENTIFICATION</scope>
</reference>
<dbReference type="Ensembl" id="ENSENLT00000045398.1">
    <property type="protein sequence ID" value="ENSENLP00000044294.1"/>
    <property type="gene ID" value="ENSENLG00000018867.1"/>
</dbReference>
<dbReference type="InParanoid" id="A0A665WJK1"/>
<name>A0A665WJK1_ECHNA</name>
<reference evidence="1" key="1">
    <citation type="submission" date="2021-04" db="EMBL/GenBank/DDBJ databases">
        <authorList>
            <consortium name="Wellcome Sanger Institute Data Sharing"/>
        </authorList>
    </citation>
    <scope>NUCLEOTIDE SEQUENCE [LARGE SCALE GENOMIC DNA]</scope>
</reference>
<keyword evidence="2" id="KW-1185">Reference proteome</keyword>
<protein>
    <submittedName>
        <fullName evidence="1">Uncharacterized protein</fullName>
    </submittedName>
</protein>
<dbReference type="AlphaFoldDB" id="A0A665WJK1"/>
<sequence>MSRAQDAGVVIKSITTEIVQQCAERGQLVSDALAAFMVSNSILNKAKVLKLLCLDRLMEKYNPSLDTIKLQVYFDLNYASRCKSDQPHS</sequence>
<accession>A0A665WJK1</accession>
<proteinExistence type="predicted"/>
<organism evidence="1 2">
    <name type="scientific">Echeneis naucrates</name>
    <name type="common">Live sharksucker</name>
    <dbReference type="NCBI Taxonomy" id="173247"/>
    <lineage>
        <taxon>Eukaryota</taxon>
        <taxon>Metazoa</taxon>
        <taxon>Chordata</taxon>
        <taxon>Craniata</taxon>
        <taxon>Vertebrata</taxon>
        <taxon>Euteleostomi</taxon>
        <taxon>Actinopterygii</taxon>
        <taxon>Neopterygii</taxon>
        <taxon>Teleostei</taxon>
        <taxon>Neoteleostei</taxon>
        <taxon>Acanthomorphata</taxon>
        <taxon>Carangaria</taxon>
        <taxon>Carangiformes</taxon>
        <taxon>Echeneidae</taxon>
        <taxon>Echeneis</taxon>
    </lineage>
</organism>
<evidence type="ECO:0000313" key="1">
    <source>
        <dbReference type="Ensembl" id="ENSENLP00000044294.1"/>
    </source>
</evidence>
<dbReference type="Proteomes" id="UP000472264">
    <property type="component" value="Chromosome 24"/>
</dbReference>
<reference evidence="1" key="3">
    <citation type="submission" date="2025-09" db="UniProtKB">
        <authorList>
            <consortium name="Ensembl"/>
        </authorList>
    </citation>
    <scope>IDENTIFICATION</scope>
</reference>